<reference evidence="2" key="1">
    <citation type="submission" date="2010-07" db="EMBL/GenBank/DDBJ databases">
        <authorList>
            <person name="Muzny D."/>
            <person name="Qin X."/>
            <person name="Deng J."/>
            <person name="Jiang H."/>
            <person name="Liu Y."/>
            <person name="Qu J."/>
            <person name="Song X.-Z."/>
            <person name="Zhang L."/>
            <person name="Thornton R."/>
            <person name="Coyle M."/>
            <person name="Francisco L."/>
            <person name="Jackson L."/>
            <person name="Javaid M."/>
            <person name="Korchina V."/>
            <person name="Kovar C."/>
            <person name="Mata R."/>
            <person name="Mathew T."/>
            <person name="Ngo R."/>
            <person name="Nguyen L."/>
            <person name="Nguyen N."/>
            <person name="Okwuonu G."/>
            <person name="Ongeri F."/>
            <person name="Pham C."/>
            <person name="Simmons D."/>
            <person name="Wilczek-Boney K."/>
            <person name="Hale W."/>
            <person name="Jakkamsetti A."/>
            <person name="Pham P."/>
            <person name="Ruth R."/>
            <person name="San Lucas F."/>
            <person name="Warren J."/>
            <person name="Zhang J."/>
            <person name="Zhao Z."/>
            <person name="Zhou C."/>
            <person name="Zhu D."/>
            <person name="Lee S."/>
            <person name="Bess C."/>
            <person name="Blankenburg K."/>
            <person name="Forbes L."/>
            <person name="Fu Q."/>
            <person name="Gubbala S."/>
            <person name="Hirani K."/>
            <person name="Jayaseelan J.C."/>
            <person name="Lara F."/>
            <person name="Munidasa M."/>
            <person name="Palculict T."/>
            <person name="Patil S."/>
            <person name="Pu L.-L."/>
            <person name="Saada N."/>
            <person name="Tang L."/>
            <person name="Weissenberger G."/>
            <person name="Zhu Y."/>
            <person name="Hemphill L."/>
            <person name="Shang Y."/>
            <person name="Youmans B."/>
            <person name="Ayvaz T."/>
            <person name="Ross M."/>
            <person name="Santibanez J."/>
            <person name="Aqrawi P."/>
            <person name="Gross S."/>
            <person name="Joshi V."/>
            <person name="Fowler G."/>
            <person name="Nazareth L."/>
            <person name="Reid J."/>
            <person name="Worley K."/>
            <person name="Petrosino J."/>
            <person name="Highlander S."/>
            <person name="Gibbs R."/>
        </authorList>
    </citation>
    <scope>NUCLEOTIDE SEQUENCE [LARGE SCALE GENOMIC DNA]</scope>
    <source>
        <strain evidence="2">DSM 16973</strain>
    </source>
</reference>
<dbReference type="AlphaFoldDB" id="E0NSZ5"/>
<comment type="caution">
    <text evidence="2">The sequence shown here is derived from an EMBL/GenBank/DDBJ whole genome shotgun (WGS) entry which is preliminary data.</text>
</comment>
<dbReference type="RefSeq" id="WP_006949242.1">
    <property type="nucleotide sequence ID" value="NZ_BAJI01000003.1"/>
</dbReference>
<proteinExistence type="predicted"/>
<keyword evidence="1" id="KW-0812">Transmembrane</keyword>
<evidence type="ECO:0000256" key="1">
    <source>
        <dbReference type="SAM" id="Phobius"/>
    </source>
</evidence>
<keyword evidence="1" id="KW-0472">Membrane</keyword>
<feature type="transmembrane region" description="Helical" evidence="1">
    <location>
        <begin position="98"/>
        <end position="119"/>
    </location>
</feature>
<dbReference type="InterPro" id="IPR051311">
    <property type="entry name" value="DedA_domain"/>
</dbReference>
<dbReference type="PANTHER" id="PTHR42709:SF4">
    <property type="entry name" value="INNER MEMBRANE PROTEIN YQAA"/>
    <property type="match status" value="1"/>
</dbReference>
<dbReference type="HOGENOM" id="CLU_125997_2_0_10"/>
<feature type="transmembrane region" description="Helical" evidence="1">
    <location>
        <begin position="7"/>
        <end position="27"/>
    </location>
</feature>
<dbReference type="BioCyc" id="PMAR862515-HMP:GMOO-1241-MONOMER"/>
<dbReference type="EMBL" id="AEEI01000043">
    <property type="protein sequence ID" value="EFM01734.1"/>
    <property type="molecule type" value="Genomic_DNA"/>
</dbReference>
<keyword evidence="3" id="KW-1185">Reference proteome</keyword>
<accession>E0NSZ5</accession>
<organism evidence="2 3">
    <name type="scientific">Hoylesella marshii DSM 16973 = JCM 13450</name>
    <dbReference type="NCBI Taxonomy" id="862515"/>
    <lineage>
        <taxon>Bacteria</taxon>
        <taxon>Pseudomonadati</taxon>
        <taxon>Bacteroidota</taxon>
        <taxon>Bacteroidia</taxon>
        <taxon>Bacteroidales</taxon>
        <taxon>Prevotellaceae</taxon>
        <taxon>Hoylesella</taxon>
    </lineage>
</organism>
<dbReference type="eggNOG" id="COG1238">
    <property type="taxonomic scope" value="Bacteria"/>
</dbReference>
<sequence>MDVLIDLLTSYGYAGMLISAFLAGSFLPFSSEAVILGLLAAGLHPWTLILYATVGNMAGGMFNYGVGRMGNLVWIEKYLRVSQQSLARAERFMAGHGAWMGFFAFLPIIGSAITIMLGLMRANVLISMVSMTAGKFLRYVLLVYSVAQLF</sequence>
<feature type="transmembrane region" description="Helical" evidence="1">
    <location>
        <begin position="33"/>
        <end position="54"/>
    </location>
</feature>
<protein>
    <submittedName>
        <fullName evidence="2">SNARE-like domain protein</fullName>
    </submittedName>
</protein>
<dbReference type="STRING" id="862515.HMPREF0658_1222"/>
<gene>
    <name evidence="2" type="ORF">HMPREF0658_1222</name>
</gene>
<dbReference type="PANTHER" id="PTHR42709">
    <property type="entry name" value="ALKALINE PHOSPHATASE LIKE PROTEIN"/>
    <property type="match status" value="1"/>
</dbReference>
<feature type="transmembrane region" description="Helical" evidence="1">
    <location>
        <begin position="125"/>
        <end position="147"/>
    </location>
</feature>
<keyword evidence="1" id="KW-1133">Transmembrane helix</keyword>
<dbReference type="Proteomes" id="UP000004394">
    <property type="component" value="Unassembled WGS sequence"/>
</dbReference>
<name>E0NSZ5_9BACT</name>
<evidence type="ECO:0000313" key="2">
    <source>
        <dbReference type="EMBL" id="EFM01734.1"/>
    </source>
</evidence>
<evidence type="ECO:0000313" key="3">
    <source>
        <dbReference type="Proteomes" id="UP000004394"/>
    </source>
</evidence>